<dbReference type="Gene3D" id="3.40.50.12780">
    <property type="entry name" value="N-terminal domain of ligase-like"/>
    <property type="match status" value="1"/>
</dbReference>
<dbReference type="Pfam" id="PF13193">
    <property type="entry name" value="AMP-binding_C"/>
    <property type="match status" value="1"/>
</dbReference>
<dbReference type="EMBL" id="JADHEI010000028">
    <property type="protein sequence ID" value="MBF2735002.1"/>
    <property type="molecule type" value="Genomic_DNA"/>
</dbReference>
<evidence type="ECO:0000313" key="4">
    <source>
        <dbReference type="Proteomes" id="UP000604381"/>
    </source>
</evidence>
<proteinExistence type="predicted"/>
<dbReference type="Pfam" id="PF00501">
    <property type="entry name" value="AMP-binding"/>
    <property type="match status" value="1"/>
</dbReference>
<organism evidence="3 4">
    <name type="scientific">Candidatus Amphirhobacter heronislandensis</name>
    <dbReference type="NCBI Taxonomy" id="1732024"/>
    <lineage>
        <taxon>Bacteria</taxon>
        <taxon>Pseudomonadati</taxon>
        <taxon>Pseudomonadota</taxon>
        <taxon>Gammaproteobacteria</taxon>
        <taxon>Candidatus Tethybacterales</taxon>
        <taxon>Candidatus Tethybacteraceae</taxon>
        <taxon>Candidatus Amphirhobacter</taxon>
    </lineage>
</organism>
<reference evidence="3" key="1">
    <citation type="submission" date="2020-10" db="EMBL/GenBank/DDBJ databases">
        <title>An improved Amphimedon queenslandica hologenome assembly reveals how three proteobacterial symbionts can extend the metabolic phenotypic of their marine sponge host.</title>
        <authorList>
            <person name="Degnan B."/>
            <person name="Degnan S."/>
            <person name="Xiang X."/>
        </authorList>
    </citation>
    <scope>NUCLEOTIDE SEQUENCE</scope>
    <source>
        <strain evidence="3">AqS2</strain>
    </source>
</reference>
<dbReference type="Proteomes" id="UP000604381">
    <property type="component" value="Unassembled WGS sequence"/>
</dbReference>
<dbReference type="AlphaFoldDB" id="A0A930UHI7"/>
<dbReference type="InterPro" id="IPR042099">
    <property type="entry name" value="ANL_N_sf"/>
</dbReference>
<dbReference type="Gene3D" id="3.30.300.30">
    <property type="match status" value="1"/>
</dbReference>
<feature type="domain" description="AMP-binding enzyme C-terminal" evidence="2">
    <location>
        <begin position="606"/>
        <end position="680"/>
    </location>
</feature>
<gene>
    <name evidence="3" type="ORF">ISN26_02780</name>
</gene>
<comment type="caution">
    <text evidence="3">The sequence shown here is derived from an EMBL/GenBank/DDBJ whole genome shotgun (WGS) entry which is preliminary data.</text>
</comment>
<dbReference type="PANTHER" id="PTHR43767">
    <property type="entry name" value="LONG-CHAIN-FATTY-ACID--COA LIGASE"/>
    <property type="match status" value="1"/>
</dbReference>
<dbReference type="InterPro" id="IPR050237">
    <property type="entry name" value="ATP-dep_AMP-bd_enzyme"/>
</dbReference>
<dbReference type="InterPro" id="IPR000873">
    <property type="entry name" value="AMP-dep_synth/lig_dom"/>
</dbReference>
<dbReference type="GO" id="GO:0016878">
    <property type="term" value="F:acid-thiol ligase activity"/>
    <property type="evidence" value="ECO:0007669"/>
    <property type="project" value="UniProtKB-ARBA"/>
</dbReference>
<sequence>MAENRPKEDLSEFEKLAEPVTIIANYRDREEALLLSNRLQGRKKFFLLDENDSIIGQKHKFAKGDEVIRVNFNAPFDKIKEKVDEIYEEGEHIVVFPERHATGQLGLQQIHPLAARLARAYTGGRIMAVVVEMEGHNEAGQMELYAAPMAQLEMAADEAPDDASKLRLLLEEAELRSFDCERTLMQVLFDAAARYGMDKVVYTQPMPAMELSYKDIIQKGYALGIELGKRHKPGSRVGLMLPTSAATPMVFFACQFAGLVPAMINFTSGAEAVLASCATAKVEAVYSSRRLLEQSLPANRVADAINAQGNVPVVFLDDMRDTLPLSTKLKAWLKSRKPGIDPDTPGAQTKPEDEALLLFSSGSEGDPKTIVLTHRNLCSNIYQVLARLDVHDDEHMINILPVFHSFGMMGGVLLPFARGFKACQFPSPLRYRDIVELIRKEKFTCMFSTSTFFGRYGSAAENKEDMASLRLLVAGGEKLRDGVRELWKSKFGKDLYEGYGVTETSPAVSLSTEHAKRPGSIGLPMPGMQFRLTPQEGITEGGVLEIKGPNVMKGYLQPDGTLAAPPEGWHSTGDVVKIDKDGFLYIVGRVKRFAKIAGEMVPMVRVENALAKVKEDAMIAVIAVPDEERGEKLIAFSQDMNVTLEQMQQAVQAADLPALWAPQEIVYMEDSEFPLLGTGKFDYPTMARRYAAGGGVRSQPSA</sequence>
<evidence type="ECO:0000259" key="2">
    <source>
        <dbReference type="Pfam" id="PF13193"/>
    </source>
</evidence>
<dbReference type="SUPFAM" id="SSF56801">
    <property type="entry name" value="Acetyl-CoA synthetase-like"/>
    <property type="match status" value="1"/>
</dbReference>
<dbReference type="InterPro" id="IPR025110">
    <property type="entry name" value="AMP-bd_C"/>
</dbReference>
<dbReference type="PANTHER" id="PTHR43767:SF1">
    <property type="entry name" value="NONRIBOSOMAL PEPTIDE SYNTHASE PES1 (EUROFUNG)-RELATED"/>
    <property type="match status" value="1"/>
</dbReference>
<evidence type="ECO:0000259" key="1">
    <source>
        <dbReference type="Pfam" id="PF00501"/>
    </source>
</evidence>
<feature type="domain" description="AMP-dependent synthetase/ligase" evidence="1">
    <location>
        <begin position="190"/>
        <end position="556"/>
    </location>
</feature>
<accession>A0A930UHI7</accession>
<dbReference type="InterPro" id="IPR045851">
    <property type="entry name" value="AMP-bd_C_sf"/>
</dbReference>
<evidence type="ECO:0000313" key="3">
    <source>
        <dbReference type="EMBL" id="MBF2735002.1"/>
    </source>
</evidence>
<dbReference type="PROSITE" id="PS00455">
    <property type="entry name" value="AMP_BINDING"/>
    <property type="match status" value="1"/>
</dbReference>
<name>A0A930UHI7_9GAMM</name>
<keyword evidence="4" id="KW-1185">Reference proteome</keyword>
<dbReference type="InterPro" id="IPR020845">
    <property type="entry name" value="AMP-binding_CS"/>
</dbReference>
<protein>
    <submittedName>
        <fullName evidence="3">AMP-binding protein</fullName>
    </submittedName>
</protein>